<keyword evidence="2" id="KW-0812">Transmembrane</keyword>
<dbReference type="Proteomes" id="UP000646523">
    <property type="component" value="Unassembled WGS sequence"/>
</dbReference>
<keyword evidence="2" id="KW-1133">Transmembrane helix</keyword>
<sequence>MESASSPDMLFILGLANLACGVWILRRPQRFRARGVRVPGVVTGLERSSDPDSNACYPVFRFTTRDGQRVEITSRYGESKPPQPGDRVTVLLTSQIKRIGGGEPVTAVAHSAAGPVRTRTAASGLPPIRLHDLCRGAATLAPASGTELKVAQGTLGHASIMLTADT</sequence>
<feature type="transmembrane region" description="Helical" evidence="2">
    <location>
        <begin position="6"/>
        <end position="25"/>
    </location>
</feature>
<proteinExistence type="predicted"/>
<dbReference type="EMBL" id="BMNH01000027">
    <property type="protein sequence ID" value="GGO78977.1"/>
    <property type="molecule type" value="Genomic_DNA"/>
</dbReference>
<dbReference type="GO" id="GO:0006310">
    <property type="term" value="P:DNA recombination"/>
    <property type="evidence" value="ECO:0007669"/>
    <property type="project" value="UniProtKB-KW"/>
</dbReference>
<name>A0A917Z9K9_9ACTN</name>
<evidence type="ECO:0000313" key="3">
    <source>
        <dbReference type="EMBL" id="GGO78977.1"/>
    </source>
</evidence>
<dbReference type="GO" id="GO:0003677">
    <property type="term" value="F:DNA binding"/>
    <property type="evidence" value="ECO:0007669"/>
    <property type="project" value="InterPro"/>
</dbReference>
<dbReference type="GO" id="GO:0015074">
    <property type="term" value="P:DNA integration"/>
    <property type="evidence" value="ECO:0007669"/>
    <property type="project" value="InterPro"/>
</dbReference>
<evidence type="ECO:0000256" key="1">
    <source>
        <dbReference type="ARBA" id="ARBA00023172"/>
    </source>
</evidence>
<evidence type="ECO:0008006" key="5">
    <source>
        <dbReference type="Google" id="ProtNLM"/>
    </source>
</evidence>
<gene>
    <name evidence="3" type="ORF">GCM10012289_62210</name>
</gene>
<keyword evidence="1" id="KW-0233">DNA recombination</keyword>
<evidence type="ECO:0000256" key="2">
    <source>
        <dbReference type="SAM" id="Phobius"/>
    </source>
</evidence>
<accession>A0A917Z9K9</accession>
<dbReference type="InterPro" id="IPR013762">
    <property type="entry name" value="Integrase-like_cat_sf"/>
</dbReference>
<comment type="caution">
    <text evidence="3">The sequence shown here is derived from an EMBL/GenBank/DDBJ whole genome shotgun (WGS) entry which is preliminary data.</text>
</comment>
<dbReference type="SUPFAM" id="SSF56349">
    <property type="entry name" value="DNA breaking-rejoining enzymes"/>
    <property type="match status" value="1"/>
</dbReference>
<keyword evidence="4" id="KW-1185">Reference proteome</keyword>
<organism evidence="3 4">
    <name type="scientific">Nonomuraea cavernae</name>
    <dbReference type="NCBI Taxonomy" id="2045107"/>
    <lineage>
        <taxon>Bacteria</taxon>
        <taxon>Bacillati</taxon>
        <taxon>Actinomycetota</taxon>
        <taxon>Actinomycetes</taxon>
        <taxon>Streptosporangiales</taxon>
        <taxon>Streptosporangiaceae</taxon>
        <taxon>Nonomuraea</taxon>
    </lineage>
</organism>
<protein>
    <recommendedName>
        <fullName evidence="5">DUF3592 domain-containing protein</fullName>
    </recommendedName>
</protein>
<reference evidence="3" key="2">
    <citation type="submission" date="2020-09" db="EMBL/GenBank/DDBJ databases">
        <authorList>
            <person name="Sun Q."/>
            <person name="Zhou Y."/>
        </authorList>
    </citation>
    <scope>NUCLEOTIDE SEQUENCE</scope>
    <source>
        <strain evidence="3">CGMCC 4.7368</strain>
    </source>
</reference>
<dbReference type="InterPro" id="IPR011010">
    <property type="entry name" value="DNA_brk_join_enz"/>
</dbReference>
<dbReference type="Gene3D" id="1.10.443.10">
    <property type="entry name" value="Intergrase catalytic core"/>
    <property type="match status" value="1"/>
</dbReference>
<keyword evidence="2" id="KW-0472">Membrane</keyword>
<reference evidence="3" key="1">
    <citation type="journal article" date="2014" name="Int. J. Syst. Evol. Microbiol.">
        <title>Complete genome sequence of Corynebacterium casei LMG S-19264T (=DSM 44701T), isolated from a smear-ripened cheese.</title>
        <authorList>
            <consortium name="US DOE Joint Genome Institute (JGI-PGF)"/>
            <person name="Walter F."/>
            <person name="Albersmeier A."/>
            <person name="Kalinowski J."/>
            <person name="Ruckert C."/>
        </authorList>
    </citation>
    <scope>NUCLEOTIDE SEQUENCE</scope>
    <source>
        <strain evidence="3">CGMCC 4.7368</strain>
    </source>
</reference>
<evidence type="ECO:0000313" key="4">
    <source>
        <dbReference type="Proteomes" id="UP000646523"/>
    </source>
</evidence>
<dbReference type="AlphaFoldDB" id="A0A917Z9K9"/>